<dbReference type="Proteomes" id="UP000762676">
    <property type="component" value="Unassembled WGS sequence"/>
</dbReference>
<gene>
    <name evidence="2" type="ORF">ElyMa_006763500</name>
</gene>
<feature type="non-terminal residue" evidence="2">
    <location>
        <position position="1"/>
    </location>
</feature>
<keyword evidence="3" id="KW-1185">Reference proteome</keyword>
<proteinExistence type="predicted"/>
<dbReference type="EMBL" id="BMAT01013546">
    <property type="protein sequence ID" value="GFS15121.1"/>
    <property type="molecule type" value="Genomic_DNA"/>
</dbReference>
<sequence>EFLVNALKLRDLGCWSFHQRAGKMFTVRSAGLREIWYQGRAPTPDKNSKQRRGFLLFITDKDSEDRLGAPFADDCTPAVHKKSDLQILIIKFAEAKRLHSRQDRNSGAARPASSTCSLSISSQGTVPKTMKDSKYLSSIISSDGILDKETNDTASKASETLSRLRVRVLGQRFCQFTKLKINRAIVLIRNPIRMFRQRLCTEGT</sequence>
<accession>A0AAV4IY92</accession>
<feature type="compositionally biased region" description="Polar residues" evidence="1">
    <location>
        <begin position="112"/>
        <end position="123"/>
    </location>
</feature>
<evidence type="ECO:0000313" key="3">
    <source>
        <dbReference type="Proteomes" id="UP000762676"/>
    </source>
</evidence>
<evidence type="ECO:0000256" key="1">
    <source>
        <dbReference type="SAM" id="MobiDB-lite"/>
    </source>
</evidence>
<organism evidence="2 3">
    <name type="scientific">Elysia marginata</name>
    <dbReference type="NCBI Taxonomy" id="1093978"/>
    <lineage>
        <taxon>Eukaryota</taxon>
        <taxon>Metazoa</taxon>
        <taxon>Spiralia</taxon>
        <taxon>Lophotrochozoa</taxon>
        <taxon>Mollusca</taxon>
        <taxon>Gastropoda</taxon>
        <taxon>Heterobranchia</taxon>
        <taxon>Euthyneura</taxon>
        <taxon>Panpulmonata</taxon>
        <taxon>Sacoglossa</taxon>
        <taxon>Placobranchoidea</taxon>
        <taxon>Plakobranchidae</taxon>
        <taxon>Elysia</taxon>
    </lineage>
</organism>
<evidence type="ECO:0000313" key="2">
    <source>
        <dbReference type="EMBL" id="GFS15121.1"/>
    </source>
</evidence>
<dbReference type="AlphaFoldDB" id="A0AAV4IY92"/>
<name>A0AAV4IY92_9GAST</name>
<comment type="caution">
    <text evidence="2">The sequence shown here is derived from an EMBL/GenBank/DDBJ whole genome shotgun (WGS) entry which is preliminary data.</text>
</comment>
<reference evidence="2 3" key="1">
    <citation type="journal article" date="2021" name="Elife">
        <title>Chloroplast acquisition without the gene transfer in kleptoplastic sea slugs, Plakobranchus ocellatus.</title>
        <authorList>
            <person name="Maeda T."/>
            <person name="Takahashi S."/>
            <person name="Yoshida T."/>
            <person name="Shimamura S."/>
            <person name="Takaki Y."/>
            <person name="Nagai Y."/>
            <person name="Toyoda A."/>
            <person name="Suzuki Y."/>
            <person name="Arimoto A."/>
            <person name="Ishii H."/>
            <person name="Satoh N."/>
            <person name="Nishiyama T."/>
            <person name="Hasebe M."/>
            <person name="Maruyama T."/>
            <person name="Minagawa J."/>
            <person name="Obokata J."/>
            <person name="Shigenobu S."/>
        </authorList>
    </citation>
    <scope>NUCLEOTIDE SEQUENCE [LARGE SCALE GENOMIC DNA]</scope>
</reference>
<feature type="region of interest" description="Disordered" evidence="1">
    <location>
        <begin position="101"/>
        <end position="123"/>
    </location>
</feature>
<protein>
    <recommendedName>
        <fullName evidence="4">IRS-type PTB domain-containing protein</fullName>
    </recommendedName>
</protein>
<evidence type="ECO:0008006" key="4">
    <source>
        <dbReference type="Google" id="ProtNLM"/>
    </source>
</evidence>